<dbReference type="InterPro" id="IPR024072">
    <property type="entry name" value="DHFR-like_dom_sf"/>
</dbReference>
<dbReference type="Pfam" id="PF01872">
    <property type="entry name" value="RibD_C"/>
    <property type="match status" value="1"/>
</dbReference>
<organism evidence="6 7">
    <name type="scientific">Cylindrotheca closterium</name>
    <dbReference type="NCBI Taxonomy" id="2856"/>
    <lineage>
        <taxon>Eukaryota</taxon>
        <taxon>Sar</taxon>
        <taxon>Stramenopiles</taxon>
        <taxon>Ochrophyta</taxon>
        <taxon>Bacillariophyta</taxon>
        <taxon>Bacillariophyceae</taxon>
        <taxon>Bacillariophycidae</taxon>
        <taxon>Bacillariales</taxon>
        <taxon>Bacillariaceae</taxon>
        <taxon>Cylindrotheca</taxon>
    </lineage>
</organism>
<accession>A0AAD2FCV9</accession>
<evidence type="ECO:0000256" key="3">
    <source>
        <dbReference type="ARBA" id="ARBA00023002"/>
    </source>
</evidence>
<dbReference type="InterPro" id="IPR050765">
    <property type="entry name" value="Riboflavin_Biosynth_HTPR"/>
</dbReference>
<comment type="pathway">
    <text evidence="1">Cofactor biosynthesis; riboflavin biosynthesis.</text>
</comment>
<dbReference type="InterPro" id="IPR002734">
    <property type="entry name" value="RibDG_C"/>
</dbReference>
<dbReference type="Proteomes" id="UP001295423">
    <property type="component" value="Unassembled WGS sequence"/>
</dbReference>
<keyword evidence="7" id="KW-1185">Reference proteome</keyword>
<feature type="signal peptide" evidence="4">
    <location>
        <begin position="1"/>
        <end position="20"/>
    </location>
</feature>
<evidence type="ECO:0000313" key="7">
    <source>
        <dbReference type="Proteomes" id="UP001295423"/>
    </source>
</evidence>
<evidence type="ECO:0000259" key="5">
    <source>
        <dbReference type="Pfam" id="PF01872"/>
    </source>
</evidence>
<name>A0AAD2FCV9_9STRA</name>
<dbReference type="GO" id="GO:0009231">
    <property type="term" value="P:riboflavin biosynthetic process"/>
    <property type="evidence" value="ECO:0007669"/>
    <property type="project" value="InterPro"/>
</dbReference>
<keyword evidence="4" id="KW-0732">Signal</keyword>
<evidence type="ECO:0000256" key="1">
    <source>
        <dbReference type="ARBA" id="ARBA00005104"/>
    </source>
</evidence>
<evidence type="ECO:0000313" key="6">
    <source>
        <dbReference type="EMBL" id="CAJ1927668.1"/>
    </source>
</evidence>
<reference evidence="6" key="1">
    <citation type="submission" date="2023-08" db="EMBL/GenBank/DDBJ databases">
        <authorList>
            <person name="Audoor S."/>
            <person name="Bilcke G."/>
        </authorList>
    </citation>
    <scope>NUCLEOTIDE SEQUENCE</scope>
</reference>
<comment type="caution">
    <text evidence="6">The sequence shown here is derived from an EMBL/GenBank/DDBJ whole genome shotgun (WGS) entry which is preliminary data.</text>
</comment>
<feature type="chain" id="PRO_5041977750" description="Bacterial bifunctional deaminase-reductase C-terminal domain-containing protein" evidence="4">
    <location>
        <begin position="21"/>
        <end position="331"/>
    </location>
</feature>
<feature type="domain" description="Bacterial bifunctional deaminase-reductase C-terminal" evidence="5">
    <location>
        <begin position="89"/>
        <end position="273"/>
    </location>
</feature>
<keyword evidence="3" id="KW-0560">Oxidoreductase</keyword>
<dbReference type="SUPFAM" id="SSF53597">
    <property type="entry name" value="Dihydrofolate reductase-like"/>
    <property type="match status" value="1"/>
</dbReference>
<dbReference type="EMBL" id="CAKOGP040000025">
    <property type="protein sequence ID" value="CAJ1927668.1"/>
    <property type="molecule type" value="Genomic_DNA"/>
</dbReference>
<protein>
    <recommendedName>
        <fullName evidence="5">Bacterial bifunctional deaminase-reductase C-terminal domain-containing protein</fullName>
    </recommendedName>
</protein>
<evidence type="ECO:0000256" key="2">
    <source>
        <dbReference type="ARBA" id="ARBA00022857"/>
    </source>
</evidence>
<keyword evidence="2" id="KW-0521">NADP</keyword>
<dbReference type="Gene3D" id="3.40.430.10">
    <property type="entry name" value="Dihydrofolate Reductase, subunit A"/>
    <property type="match status" value="1"/>
</dbReference>
<dbReference type="PANTHER" id="PTHR38011">
    <property type="entry name" value="DIHYDROFOLATE REDUCTASE FAMILY PROTEIN (AFU_ORTHOLOGUE AFUA_8G06820)"/>
    <property type="match status" value="1"/>
</dbReference>
<evidence type="ECO:0000256" key="4">
    <source>
        <dbReference type="SAM" id="SignalP"/>
    </source>
</evidence>
<sequence>MLGPGYFFIILIIACQECHSFSSTNLVALRRAAFSHGSDSRRAKVDRPGQNDSGYVDIVDGYQKVNSSVHGVTLKIAIDKQGGVADLSSEKLGRFTCGASLDMVHRLRRCSDGVLVGKATVVEDDCSLTVRRVPLDIVDHNEELLEQDRNDKRNPQKRRQQPVRVVIDSRKTLDLSKYTIAQDGLRTIIVHMNPTCVRYTSDEFPNVEFLGLPPRIESEMKPCSTLSSQEICEKLGSLFGIQHLMVEGGPQTANSFLRERMVDRAIIVRAPIAFRKPLLWEPWSSSQTSSPLEEAGLACVGTEMSGVDTIEYWSRPGNGWPSDPNPLSTWP</sequence>
<dbReference type="PANTHER" id="PTHR38011:SF7">
    <property type="entry name" value="2,5-DIAMINO-6-RIBOSYLAMINO-4(3H)-PYRIMIDINONE 5'-PHOSPHATE REDUCTASE"/>
    <property type="match status" value="1"/>
</dbReference>
<dbReference type="AlphaFoldDB" id="A0AAD2FCV9"/>
<proteinExistence type="predicted"/>
<gene>
    <name evidence="6" type="ORF">CYCCA115_LOCUS1335</name>
</gene>
<dbReference type="GO" id="GO:0008703">
    <property type="term" value="F:5-amino-6-(5-phosphoribosylamino)uracil reductase activity"/>
    <property type="evidence" value="ECO:0007669"/>
    <property type="project" value="InterPro"/>
</dbReference>